<gene>
    <name evidence="1" type="ORF">GCK32_013806</name>
</gene>
<dbReference type="AlphaFoldDB" id="A0AAN8FGU2"/>
<proteinExistence type="predicted"/>
<comment type="caution">
    <text evidence="1">The sequence shown here is derived from an EMBL/GenBank/DDBJ whole genome shotgun (WGS) entry which is preliminary data.</text>
</comment>
<keyword evidence="2" id="KW-1185">Reference proteome</keyword>
<protein>
    <submittedName>
        <fullName evidence="1">Uncharacterized protein</fullName>
    </submittedName>
</protein>
<evidence type="ECO:0000313" key="1">
    <source>
        <dbReference type="EMBL" id="KAK5969190.1"/>
    </source>
</evidence>
<organism evidence="1 2">
    <name type="scientific">Trichostrongylus colubriformis</name>
    <name type="common">Black scour worm</name>
    <dbReference type="NCBI Taxonomy" id="6319"/>
    <lineage>
        <taxon>Eukaryota</taxon>
        <taxon>Metazoa</taxon>
        <taxon>Ecdysozoa</taxon>
        <taxon>Nematoda</taxon>
        <taxon>Chromadorea</taxon>
        <taxon>Rhabditida</taxon>
        <taxon>Rhabditina</taxon>
        <taxon>Rhabditomorpha</taxon>
        <taxon>Strongyloidea</taxon>
        <taxon>Trichostrongylidae</taxon>
        <taxon>Trichostrongylus</taxon>
    </lineage>
</organism>
<reference evidence="1 2" key="1">
    <citation type="submission" date="2019-10" db="EMBL/GenBank/DDBJ databases">
        <title>Assembly and Annotation for the nematode Trichostrongylus colubriformis.</title>
        <authorList>
            <person name="Martin J."/>
        </authorList>
    </citation>
    <scope>NUCLEOTIDE SEQUENCE [LARGE SCALE GENOMIC DNA]</scope>
    <source>
        <strain evidence="1">G859</strain>
        <tissue evidence="1">Whole worm</tissue>
    </source>
</reference>
<name>A0AAN8FGU2_TRICO</name>
<evidence type="ECO:0000313" key="2">
    <source>
        <dbReference type="Proteomes" id="UP001331761"/>
    </source>
</evidence>
<dbReference type="Proteomes" id="UP001331761">
    <property type="component" value="Unassembled WGS sequence"/>
</dbReference>
<dbReference type="EMBL" id="WIXE01020466">
    <property type="protein sequence ID" value="KAK5969190.1"/>
    <property type="molecule type" value="Genomic_DNA"/>
</dbReference>
<accession>A0AAN8FGU2</accession>
<sequence length="205" mass="23598">MDNPSDSVPDRVRHRRFLVLDRHVEDEDGFHIGKWPTMVLPGQFHERFSDHPELLDSLPPTPFLRAKKDEDQKSELSFIMKERLHTMAKEVQRRTSAVRESLIREIPEDSFSTTSMTATSEEQQPSLMSLIGLQKDTEGDADDEDKWRCRLPETLHPYGRSILHDMAVPGDERISIQCLLHSTQKLLSLPNKIEPDILADTGLYL</sequence>